<evidence type="ECO:0000313" key="1">
    <source>
        <dbReference type="EMBL" id="GFO93821.1"/>
    </source>
</evidence>
<evidence type="ECO:0000313" key="2">
    <source>
        <dbReference type="Proteomes" id="UP000660047"/>
    </source>
</evidence>
<gene>
    <name evidence="1" type="ORF">COEU31_08670</name>
</gene>
<name>A0AAI9K5R6_9FIRM</name>
<sequence>MSTENVSLKKIDLGDYVFLARPCVAVSEEAVKHLAERAVQGKLEFIGVFDDRMDDSVQREVVMSLASSPEISIAIRHVCAGLYSRSFLDTYCDGVEAHQQGLFPDLYILWMAFVHADRAMFAACDMCDRVEIDTVWIDDVDAAYTVNITYDRIKDHLMQDWSVWEKWKGYYTLQRWRCYYEMLHWMTEDAGWQFAERMAVDFHRSMELDELDQELFSQEEKTGLYVLAKDPGFLKRYYLGKVVYSKKIFDLNNELGRRAEELDASHRENDELRREMEAQRINYETSTTFRVGKAVMFVPVTLKKAVKKLLHRN</sequence>
<dbReference type="EMBL" id="BLYL01000003">
    <property type="protein sequence ID" value="GFO93821.1"/>
    <property type="molecule type" value="Genomic_DNA"/>
</dbReference>
<accession>A0AAI9K5R6</accession>
<dbReference type="Proteomes" id="UP000660047">
    <property type="component" value="Unassembled WGS sequence"/>
</dbReference>
<dbReference type="RefSeq" id="WP_055147034.1">
    <property type="nucleotide sequence ID" value="NZ_BLYL01000003.1"/>
</dbReference>
<reference evidence="1" key="1">
    <citation type="submission" date="2020-06" db="EMBL/GenBank/DDBJ databases">
        <title>Characterization of fructooligosaccharide metabolism and fructooligosaccharide-degrading enzymes in human commensal butyrate producers.</title>
        <authorList>
            <person name="Tanno H."/>
            <person name="Fujii T."/>
            <person name="Hirano K."/>
            <person name="Maeno S."/>
            <person name="Tonozuka T."/>
            <person name="Sakamoto M."/>
            <person name="Ohkuma M."/>
            <person name="Tochio T."/>
            <person name="Endo A."/>
        </authorList>
    </citation>
    <scope>NUCLEOTIDE SEQUENCE</scope>
    <source>
        <strain evidence="1">JCM 31265</strain>
    </source>
</reference>
<dbReference type="AlphaFoldDB" id="A0AAI9K5R6"/>
<protein>
    <submittedName>
        <fullName evidence="1">Uncharacterized protein</fullName>
    </submittedName>
</protein>
<proteinExistence type="predicted"/>
<organism evidence="1 2">
    <name type="scientific">Coprococcus eutactus</name>
    <dbReference type="NCBI Taxonomy" id="33043"/>
    <lineage>
        <taxon>Bacteria</taxon>
        <taxon>Bacillati</taxon>
        <taxon>Bacillota</taxon>
        <taxon>Clostridia</taxon>
        <taxon>Lachnospirales</taxon>
        <taxon>Lachnospiraceae</taxon>
        <taxon>Coprococcus</taxon>
    </lineage>
</organism>
<comment type="caution">
    <text evidence="1">The sequence shown here is derived from an EMBL/GenBank/DDBJ whole genome shotgun (WGS) entry which is preliminary data.</text>
</comment>